<feature type="region of interest" description="Disordered" evidence="1">
    <location>
        <begin position="182"/>
        <end position="217"/>
    </location>
</feature>
<name>A0A9N8W9C4_9GLOM</name>
<evidence type="ECO:0000313" key="4">
    <source>
        <dbReference type="Proteomes" id="UP000789570"/>
    </source>
</evidence>
<dbReference type="OrthoDB" id="2303836at2759"/>
<gene>
    <name evidence="3" type="ORF">FCALED_LOCUS2445</name>
</gene>
<dbReference type="AlphaFoldDB" id="A0A9N8W9C4"/>
<keyword evidence="2" id="KW-0472">Membrane</keyword>
<sequence>MLFFIKIQSKTFITFIKIKILKITAILKLKSFVVLFIFVVVTTAISIKTEAVNLEKRTNTCSSNSKRNILSKKNEDKVCKCTIAESTFSSSFSRFSFFSQDECGRTTIAGIFSRGFEIFNSTNDIRFEIVDSCNRTLHDLTDGLNVQFNNDGSTDPFIHTFDQINLDCFEDGILFPQVAKNSKRSCGGNQRRDGPNAMTVKEGDDIKAKASVNDVPR</sequence>
<keyword evidence="4" id="KW-1185">Reference proteome</keyword>
<evidence type="ECO:0000313" key="3">
    <source>
        <dbReference type="EMBL" id="CAG8475488.1"/>
    </source>
</evidence>
<keyword evidence="2" id="KW-1133">Transmembrane helix</keyword>
<organism evidence="3 4">
    <name type="scientific">Funneliformis caledonium</name>
    <dbReference type="NCBI Taxonomy" id="1117310"/>
    <lineage>
        <taxon>Eukaryota</taxon>
        <taxon>Fungi</taxon>
        <taxon>Fungi incertae sedis</taxon>
        <taxon>Mucoromycota</taxon>
        <taxon>Glomeromycotina</taxon>
        <taxon>Glomeromycetes</taxon>
        <taxon>Glomerales</taxon>
        <taxon>Glomeraceae</taxon>
        <taxon>Funneliformis</taxon>
    </lineage>
</organism>
<evidence type="ECO:0000256" key="2">
    <source>
        <dbReference type="SAM" id="Phobius"/>
    </source>
</evidence>
<proteinExistence type="predicted"/>
<dbReference type="Proteomes" id="UP000789570">
    <property type="component" value="Unassembled WGS sequence"/>
</dbReference>
<evidence type="ECO:0000256" key="1">
    <source>
        <dbReference type="SAM" id="MobiDB-lite"/>
    </source>
</evidence>
<feature type="transmembrane region" description="Helical" evidence="2">
    <location>
        <begin position="27"/>
        <end position="47"/>
    </location>
</feature>
<dbReference type="EMBL" id="CAJVPQ010000369">
    <property type="protein sequence ID" value="CAG8475488.1"/>
    <property type="molecule type" value="Genomic_DNA"/>
</dbReference>
<accession>A0A9N8W9C4</accession>
<protein>
    <submittedName>
        <fullName evidence="3">16948_t:CDS:1</fullName>
    </submittedName>
</protein>
<keyword evidence="2" id="KW-0812">Transmembrane</keyword>
<comment type="caution">
    <text evidence="3">The sequence shown here is derived from an EMBL/GenBank/DDBJ whole genome shotgun (WGS) entry which is preliminary data.</text>
</comment>
<reference evidence="3" key="1">
    <citation type="submission" date="2021-06" db="EMBL/GenBank/DDBJ databases">
        <authorList>
            <person name="Kallberg Y."/>
            <person name="Tangrot J."/>
            <person name="Rosling A."/>
        </authorList>
    </citation>
    <scope>NUCLEOTIDE SEQUENCE</scope>
    <source>
        <strain evidence="3">UK204</strain>
    </source>
</reference>